<dbReference type="GO" id="GO:0006824">
    <property type="term" value="P:cobalt ion transport"/>
    <property type="evidence" value="ECO:0007669"/>
    <property type="project" value="UniProtKB-KW"/>
</dbReference>
<dbReference type="Gene3D" id="1.50.10.20">
    <property type="match status" value="2"/>
</dbReference>
<feature type="binding site" evidence="15">
    <location>
        <position position="461"/>
    </location>
    <ligand>
        <name>cyanocob(III)alamin</name>
        <dbReference type="ChEBI" id="CHEBI:17439"/>
    </ligand>
</feature>
<dbReference type="FunFam" id="3.90.1170.10:FF:000005">
    <property type="entry name" value="39S ribosomal protein L16, mitochondrial"/>
    <property type="match status" value="1"/>
</dbReference>
<dbReference type="CDD" id="cd01433">
    <property type="entry name" value="Ribosomal_L16_L10e"/>
    <property type="match status" value="1"/>
</dbReference>
<proteinExistence type="inferred from homology"/>
<reference evidence="19 20" key="1">
    <citation type="journal article" date="2013" name="Proc. Natl. Acad. Sci. U.S.A.">
        <title>The king cobra genome reveals dynamic gene evolution and adaptation in the snake venom system.</title>
        <authorList>
            <person name="Vonk F.J."/>
            <person name="Casewell N.R."/>
            <person name="Henkel C.V."/>
            <person name="Heimberg A.M."/>
            <person name="Jansen H.J."/>
            <person name="McCleary R.J."/>
            <person name="Kerkkamp H.M."/>
            <person name="Vos R.A."/>
            <person name="Guerreiro I."/>
            <person name="Calvete J.J."/>
            <person name="Wuster W."/>
            <person name="Woods A.E."/>
            <person name="Logan J.M."/>
            <person name="Harrison R.A."/>
            <person name="Castoe T.A."/>
            <person name="de Koning A.P."/>
            <person name="Pollock D.D."/>
            <person name="Yandell M."/>
            <person name="Calderon D."/>
            <person name="Renjifo C."/>
            <person name="Currier R.B."/>
            <person name="Salgado D."/>
            <person name="Pla D."/>
            <person name="Sanz L."/>
            <person name="Hyder A.S."/>
            <person name="Ribeiro J.M."/>
            <person name="Arntzen J.W."/>
            <person name="van den Thillart G.E."/>
            <person name="Boetzer M."/>
            <person name="Pirovano W."/>
            <person name="Dirks R.P."/>
            <person name="Spaink H.P."/>
            <person name="Duboule D."/>
            <person name="McGlinn E."/>
            <person name="Kini R.M."/>
            <person name="Richardson M.K."/>
        </authorList>
    </citation>
    <scope>NUCLEOTIDE SEQUENCE</scope>
    <source>
        <tissue evidence="19">Blood</tissue>
    </source>
</reference>
<dbReference type="GO" id="GO:0003735">
    <property type="term" value="F:structural constituent of ribosome"/>
    <property type="evidence" value="ECO:0007669"/>
    <property type="project" value="InterPro"/>
</dbReference>
<gene>
    <name evidence="19" type="primary">MRPL16</name>
    <name evidence="19" type="ORF">L345_09595</name>
</gene>
<evidence type="ECO:0000256" key="12">
    <source>
        <dbReference type="ARBA" id="ARBA00023285"/>
    </source>
</evidence>
<evidence type="ECO:0000256" key="9">
    <source>
        <dbReference type="ARBA" id="ARBA00022980"/>
    </source>
</evidence>
<name>V8NRR7_OPHHA</name>
<feature type="domain" description="Transcobalamin-like C-terminal" evidence="18">
    <location>
        <begin position="609"/>
        <end position="673"/>
    </location>
</feature>
<feature type="disulfide bond" evidence="16">
    <location>
        <begin position="429"/>
        <end position="472"/>
    </location>
</feature>
<feature type="binding site" evidence="15">
    <location>
        <position position="512"/>
    </location>
    <ligand>
        <name>cyanocob(III)alamin</name>
        <dbReference type="ChEBI" id="CHEBI:17439"/>
    </ligand>
</feature>
<dbReference type="PRINTS" id="PR00060">
    <property type="entry name" value="RIBOSOMALL16"/>
</dbReference>
<comment type="similarity">
    <text evidence="3">Belongs to the eukaryotic cobalamin transport proteins family.</text>
</comment>
<dbReference type="GO" id="GO:0005743">
    <property type="term" value="C:mitochondrial inner membrane"/>
    <property type="evidence" value="ECO:0007669"/>
    <property type="project" value="UniProtKB-ARBA"/>
</dbReference>
<feature type="disulfide bond" evidence="16">
    <location>
        <begin position="301"/>
        <end position="537"/>
    </location>
</feature>
<dbReference type="Pfam" id="PF01122">
    <property type="entry name" value="Cobalamin_bind"/>
    <property type="match status" value="2"/>
</dbReference>
<dbReference type="GO" id="GO:0005615">
    <property type="term" value="C:extracellular space"/>
    <property type="evidence" value="ECO:0007669"/>
    <property type="project" value="TreeGrafter"/>
</dbReference>
<dbReference type="GO" id="GO:0031419">
    <property type="term" value="F:cobalamin binding"/>
    <property type="evidence" value="ECO:0007669"/>
    <property type="project" value="InterPro"/>
</dbReference>
<protein>
    <recommendedName>
        <fullName evidence="13">Large ribosomal subunit protein uL16m</fullName>
    </recommendedName>
    <alternativeName>
        <fullName evidence="14">39S ribosomal protein L16, mitochondrial</fullName>
    </alternativeName>
</protein>
<dbReference type="Gene3D" id="2.170.130.30">
    <property type="match status" value="2"/>
</dbReference>
<feature type="binding site" evidence="15">
    <location>
        <position position="664"/>
    </location>
    <ligand>
        <name>cyanocob(III)alamin</name>
        <dbReference type="ChEBI" id="CHEBI:17439"/>
    </ligand>
</feature>
<dbReference type="InterPro" id="IPR016180">
    <property type="entry name" value="Ribosomal_uL16_dom"/>
</dbReference>
<dbReference type="InterPro" id="IPR002157">
    <property type="entry name" value="Cbl-bd_prot"/>
</dbReference>
<dbReference type="GO" id="GO:0019843">
    <property type="term" value="F:rRNA binding"/>
    <property type="evidence" value="ECO:0007669"/>
    <property type="project" value="InterPro"/>
</dbReference>
<sequence length="899" mass="100176">MMRALVGFLLLLLSQGQHCLGCDVPSDRQWLVRGLQTQLENWAILQSTPDPSVLIALNLAEDHNLSVITQLVRQIKETAGTGLRPLHPKLLQGDGSLQWHNLAFLQVLVPFAKAFGAEDGSPKEHEITLLQTHRGCPMFQKWIWCPVHAALALSVTSAFYSADAWNCPKTLNEVLITVHYSVINKLMGPFFEYSTTVKVPKGSVLLAVLEAAELFNANDFSFQTEETSWGPMVTSINGLQGSTNEKTYWQFLSGKTPLEQGRPGLKERTNTDSYPKMFLCTIILYVFCTVTNEASISSGTCSVPNDQQGLVRGILTQLENWANLQSKPDPSILIALNLAKDHDFSEIMHLVRQIKETAGTEMTSGKVALYVLALRSSCQNPADVSTPGKHVNLVQVLEEKTKEEIEHIHTSGTPKTTYYQLALDTLALCVEKSPELERAATALAKAVLANRFQFNGRFSVDTAAVASLALFCVYEGRILPQQSKFIGVLQAALAQATKQILNEQQTNGLLGNIYSTGLAMQALSVTSEFYSADAWNCPKTLNEVLSKITEGAFSIPAAASQILPSLVGKTYLDVRSLTCSSETVHYTVINKVIGPYFNYSTTVQVPKDSVLLTVLKAAQQLNANEFSFQTEETSWGPMVTSINGLQGSTNERTYWQFLSGKTPLEQGFGGIKILTAGYRKYDPLPDYTGIVIPEKPKLKIVERQPNLLKVRRQPKNLRDIRGPSTEATEFTEGKFGILAMSGGYLRWIHFEVMRLSINRHMNSKTMFALWRVPAPYKPITRKGLGHRMGGGKGAIDHYVSAVKAGRLIVEIGGQCEYTEVKYFLTQVAKKLPFEAQAVSKETLQEMRDREEERRCNNQNPWTFERIITANMLGIRKYLSPYDLQYKGRYWGKFFLPDRV</sequence>
<evidence type="ECO:0000259" key="18">
    <source>
        <dbReference type="Pfam" id="PF14478"/>
    </source>
</evidence>
<dbReference type="PANTHER" id="PTHR10559">
    <property type="entry name" value="TRANSCOBALAMIN-1/GASTRIC INTRINSIC FACTOR"/>
    <property type="match status" value="1"/>
</dbReference>
<keyword evidence="8" id="KW-0809">Transit peptide</keyword>
<dbReference type="Pfam" id="PF00252">
    <property type="entry name" value="Ribosomal_L16"/>
    <property type="match status" value="1"/>
</dbReference>
<dbReference type="InterPro" id="IPR047873">
    <property type="entry name" value="Ribosomal_uL16"/>
</dbReference>
<dbReference type="GO" id="GO:0005840">
    <property type="term" value="C:ribosome"/>
    <property type="evidence" value="ECO:0007669"/>
    <property type="project" value="UniProtKB-KW"/>
</dbReference>
<dbReference type="GO" id="GO:0015889">
    <property type="term" value="P:cobalamin transport"/>
    <property type="evidence" value="ECO:0007669"/>
    <property type="project" value="InterPro"/>
</dbReference>
<dbReference type="InterPro" id="IPR036920">
    <property type="entry name" value="Ribosomal_uL16_sf"/>
</dbReference>
<dbReference type="GO" id="GO:1990904">
    <property type="term" value="C:ribonucleoprotein complex"/>
    <property type="evidence" value="ECO:0007669"/>
    <property type="project" value="UniProtKB-KW"/>
</dbReference>
<keyword evidence="12 15" id="KW-0170">Cobalt</keyword>
<accession>V8NRR7</accession>
<dbReference type="InterPro" id="IPR000114">
    <property type="entry name" value="Ribosomal_uL16_bact-type"/>
</dbReference>
<keyword evidence="10" id="KW-0496">Mitochondrion</keyword>
<keyword evidence="16" id="KW-1015">Disulfide bond</keyword>
<dbReference type="OrthoDB" id="6343110at2759"/>
<feature type="binding site" evidence="15">
    <location>
        <begin position="416"/>
        <end position="420"/>
    </location>
    <ligand>
        <name>cyanocob(III)alamin</name>
        <dbReference type="ChEBI" id="CHEBI:17439"/>
    </ligand>
</feature>
<evidence type="ECO:0000256" key="7">
    <source>
        <dbReference type="ARBA" id="ARBA00022729"/>
    </source>
</evidence>
<keyword evidence="9 19" id="KW-0689">Ribosomal protein</keyword>
<comment type="similarity">
    <text evidence="4">Belongs to the universal ribosomal protein uL16 family.</text>
</comment>
<dbReference type="InterPro" id="IPR051588">
    <property type="entry name" value="Cobalamin_Transport"/>
</dbReference>
<feature type="chain" id="PRO_5004771016" description="Large ribosomal subunit protein uL16m" evidence="17">
    <location>
        <begin position="22"/>
        <end position="899"/>
    </location>
</feature>
<keyword evidence="5" id="KW-0406">Ion transport</keyword>
<organism evidence="19 20">
    <name type="scientific">Ophiophagus hannah</name>
    <name type="common">King cobra</name>
    <name type="synonym">Naja hannah</name>
    <dbReference type="NCBI Taxonomy" id="8665"/>
    <lineage>
        <taxon>Eukaryota</taxon>
        <taxon>Metazoa</taxon>
        <taxon>Chordata</taxon>
        <taxon>Craniata</taxon>
        <taxon>Vertebrata</taxon>
        <taxon>Euteleostomi</taxon>
        <taxon>Lepidosauria</taxon>
        <taxon>Squamata</taxon>
        <taxon>Bifurcata</taxon>
        <taxon>Unidentata</taxon>
        <taxon>Episquamata</taxon>
        <taxon>Toxicofera</taxon>
        <taxon>Serpentes</taxon>
        <taxon>Colubroidea</taxon>
        <taxon>Elapidae</taxon>
        <taxon>Elapinae</taxon>
        <taxon>Ophiophagus</taxon>
    </lineage>
</organism>
<evidence type="ECO:0000256" key="4">
    <source>
        <dbReference type="ARBA" id="ARBA00008931"/>
    </source>
</evidence>
<evidence type="ECO:0000313" key="20">
    <source>
        <dbReference type="Proteomes" id="UP000018936"/>
    </source>
</evidence>
<evidence type="ECO:0000256" key="8">
    <source>
        <dbReference type="ARBA" id="ARBA00022946"/>
    </source>
</evidence>
<evidence type="ECO:0000256" key="15">
    <source>
        <dbReference type="PIRSR" id="PIRSR602157-1"/>
    </source>
</evidence>
<evidence type="ECO:0000256" key="3">
    <source>
        <dbReference type="ARBA" id="ARBA00006449"/>
    </source>
</evidence>
<feature type="non-terminal residue" evidence="19">
    <location>
        <position position="1"/>
    </location>
</feature>
<evidence type="ECO:0000256" key="13">
    <source>
        <dbReference type="ARBA" id="ARBA00035302"/>
    </source>
</evidence>
<dbReference type="GO" id="GO:0006412">
    <property type="term" value="P:translation"/>
    <property type="evidence" value="ECO:0007669"/>
    <property type="project" value="InterPro"/>
</dbReference>
<keyword evidence="11" id="KW-0687">Ribonucleoprotein</keyword>
<dbReference type="Gene3D" id="3.90.1170.10">
    <property type="entry name" value="Ribosomal protein L10e/L16"/>
    <property type="match status" value="1"/>
</dbReference>
<comment type="subcellular location">
    <subcellularLocation>
        <location evidence="1">Mitochondrion</location>
    </subcellularLocation>
    <subcellularLocation>
        <location evidence="2">Secreted</location>
    </subcellularLocation>
</comment>
<dbReference type="SUPFAM" id="SSF54686">
    <property type="entry name" value="Ribosomal protein L16p/L10e"/>
    <property type="match status" value="1"/>
</dbReference>
<evidence type="ECO:0000256" key="5">
    <source>
        <dbReference type="ARBA" id="ARBA00022426"/>
    </source>
</evidence>
<feature type="signal peptide" evidence="17">
    <location>
        <begin position="1"/>
        <end position="21"/>
    </location>
</feature>
<keyword evidence="7 17" id="KW-0732">Signal</keyword>
<evidence type="ECO:0000256" key="1">
    <source>
        <dbReference type="ARBA" id="ARBA00004173"/>
    </source>
</evidence>
<evidence type="ECO:0000313" key="19">
    <source>
        <dbReference type="EMBL" id="ETE64641.1"/>
    </source>
</evidence>
<dbReference type="PANTHER" id="PTHR10559:SF15">
    <property type="entry name" value="COBALAMIN BINDING INTRINSIC FACTOR"/>
    <property type="match status" value="1"/>
</dbReference>
<dbReference type="InterPro" id="IPR027954">
    <property type="entry name" value="Transcobalamin-like_C"/>
</dbReference>
<evidence type="ECO:0000256" key="11">
    <source>
        <dbReference type="ARBA" id="ARBA00023274"/>
    </source>
</evidence>
<dbReference type="Proteomes" id="UP000018936">
    <property type="component" value="Unassembled WGS sequence"/>
</dbReference>
<comment type="caution">
    <text evidence="19">The sequence shown here is derived from an EMBL/GenBank/DDBJ whole genome shotgun (WGS) entry which is preliminary data.</text>
</comment>
<keyword evidence="6" id="KW-0964">Secreted</keyword>
<evidence type="ECO:0000256" key="16">
    <source>
        <dbReference type="PIRSR" id="PIRSR602157-2"/>
    </source>
</evidence>
<evidence type="ECO:0000256" key="17">
    <source>
        <dbReference type="SAM" id="SignalP"/>
    </source>
</evidence>
<keyword evidence="20" id="KW-1185">Reference proteome</keyword>
<dbReference type="Pfam" id="PF14478">
    <property type="entry name" value="DUF4430"/>
    <property type="match status" value="1"/>
</dbReference>
<evidence type="ECO:0000256" key="14">
    <source>
        <dbReference type="ARBA" id="ARBA00035440"/>
    </source>
</evidence>
<dbReference type="AlphaFoldDB" id="V8NRR7"/>
<dbReference type="EMBL" id="AZIM01002165">
    <property type="protein sequence ID" value="ETE64641.1"/>
    <property type="molecule type" value="Genomic_DNA"/>
</dbReference>
<keyword evidence="5" id="KW-0171">Cobalt transport</keyword>
<feature type="binding site" evidence="15">
    <location>
        <position position="561"/>
    </location>
    <ligand>
        <name>cyanocob(III)alamin</name>
        <dbReference type="ChEBI" id="CHEBI:17439"/>
    </ligand>
</feature>
<evidence type="ECO:0000256" key="6">
    <source>
        <dbReference type="ARBA" id="ARBA00022525"/>
    </source>
</evidence>
<keyword evidence="5" id="KW-0813">Transport</keyword>
<evidence type="ECO:0000256" key="2">
    <source>
        <dbReference type="ARBA" id="ARBA00004613"/>
    </source>
</evidence>
<evidence type="ECO:0000256" key="10">
    <source>
        <dbReference type="ARBA" id="ARBA00023128"/>
    </source>
</evidence>